<evidence type="ECO:0000259" key="2">
    <source>
        <dbReference type="Pfam" id="PF18199"/>
    </source>
</evidence>
<sequence length="410" mass="46332">MLFLTEYKEIPFKMLAYLAGECNYGGRVTDDKDRRCLLDILSDFYTPEILNPDYKFSPSGKYFAPKEGKKKDYMEYIKSLPFNEEPEIFGLHENADITSAIQSTNTLLGTALALQPRTTTGEGKSWAETLMELAADIENKIPPLFDIERANVMYPVRFEESMNSVLVQELGRFNKLLAVVKKSLADVKLAIKGLVVMSKDLEDLGTSMTNMLVPQMWADVAYPSLKPLGSWVSDLLARIQFLQDWMDNGKPAIFWISGFYFIPGFLTGTRQNFARKYTIPIDLIKYTYRVLTPEEGAKITTPAEDGAYIQGLFLEGANWNTETGSLVESNPKELFVSMPVFQLIPKQDKDIVPDATLYKCPVYKTSVRFGMLSTTGHSTNFVMFCDLPMKEHTSKHYVKRGVAMLCALDT</sequence>
<dbReference type="Gene3D" id="1.10.8.720">
    <property type="entry name" value="Region D6 of dynein motor"/>
    <property type="match status" value="1"/>
</dbReference>
<accession>A0A7S2S8R3</accession>
<dbReference type="PANTHER" id="PTHR22878:SF70">
    <property type="entry name" value="DYNEIN HEAVY CHAIN 2, AXONEMAL"/>
    <property type="match status" value="1"/>
</dbReference>
<dbReference type="AlphaFoldDB" id="A0A7S2S8R3"/>
<evidence type="ECO:0000259" key="1">
    <source>
        <dbReference type="Pfam" id="PF18198"/>
    </source>
</evidence>
<dbReference type="GO" id="GO:0030286">
    <property type="term" value="C:dynein complex"/>
    <property type="evidence" value="ECO:0007669"/>
    <property type="project" value="InterPro"/>
</dbReference>
<dbReference type="Gene3D" id="3.10.490.20">
    <property type="match status" value="1"/>
</dbReference>
<evidence type="ECO:0000313" key="3">
    <source>
        <dbReference type="EMBL" id="CAD9692363.1"/>
    </source>
</evidence>
<evidence type="ECO:0008006" key="4">
    <source>
        <dbReference type="Google" id="ProtNLM"/>
    </source>
</evidence>
<reference evidence="3" key="1">
    <citation type="submission" date="2021-01" db="EMBL/GenBank/DDBJ databases">
        <authorList>
            <person name="Corre E."/>
            <person name="Pelletier E."/>
            <person name="Niang G."/>
            <person name="Scheremetjew M."/>
            <person name="Finn R."/>
            <person name="Kale V."/>
            <person name="Holt S."/>
            <person name="Cochrane G."/>
            <person name="Meng A."/>
            <person name="Brown T."/>
            <person name="Cohen L."/>
        </authorList>
    </citation>
    <scope>NUCLEOTIDE SEQUENCE</scope>
    <source>
        <strain evidence="3">NY070348D</strain>
    </source>
</reference>
<organism evidence="3">
    <name type="scientific">Mucochytrium quahogii</name>
    <dbReference type="NCBI Taxonomy" id="96639"/>
    <lineage>
        <taxon>Eukaryota</taxon>
        <taxon>Sar</taxon>
        <taxon>Stramenopiles</taxon>
        <taxon>Bigyra</taxon>
        <taxon>Labyrinthulomycetes</taxon>
        <taxon>Thraustochytrida</taxon>
        <taxon>Thraustochytriidae</taxon>
        <taxon>Mucochytrium</taxon>
    </lineage>
</organism>
<protein>
    <recommendedName>
        <fullName evidence="4">Dynein heavy chain</fullName>
    </recommendedName>
</protein>
<dbReference type="Pfam" id="PF18198">
    <property type="entry name" value="AAA_lid_11"/>
    <property type="match status" value="1"/>
</dbReference>
<dbReference type="InterPro" id="IPR026983">
    <property type="entry name" value="DHC"/>
</dbReference>
<dbReference type="InterPro" id="IPR042219">
    <property type="entry name" value="AAA_lid_11_sf"/>
</dbReference>
<dbReference type="EMBL" id="HBHK01017825">
    <property type="protein sequence ID" value="CAD9692363.1"/>
    <property type="molecule type" value="Transcribed_RNA"/>
</dbReference>
<dbReference type="FunFam" id="1.20.1270.280:FF:000001">
    <property type="entry name" value="dynein heavy chain 7, axonemal"/>
    <property type="match status" value="1"/>
</dbReference>
<dbReference type="FunFam" id="3.10.490.20:FF:000009">
    <property type="entry name" value="Dynein heavy chain 4"/>
    <property type="match status" value="1"/>
</dbReference>
<dbReference type="PANTHER" id="PTHR22878">
    <property type="entry name" value="DYNEIN HEAVY CHAIN 6, AXONEMAL-LIKE-RELATED"/>
    <property type="match status" value="1"/>
</dbReference>
<dbReference type="GO" id="GO:0007018">
    <property type="term" value="P:microtubule-based movement"/>
    <property type="evidence" value="ECO:0007669"/>
    <property type="project" value="InterPro"/>
</dbReference>
<dbReference type="InterPro" id="IPR041228">
    <property type="entry name" value="Dynein_C"/>
</dbReference>
<feature type="domain" description="Dynein heavy chain C-terminal" evidence="2">
    <location>
        <begin position="102"/>
        <end position="406"/>
    </location>
</feature>
<gene>
    <name evidence="3" type="ORF">QSP1433_LOCUS11319</name>
</gene>
<dbReference type="GO" id="GO:0051959">
    <property type="term" value="F:dynein light intermediate chain binding"/>
    <property type="evidence" value="ECO:0007669"/>
    <property type="project" value="InterPro"/>
</dbReference>
<dbReference type="Pfam" id="PF18199">
    <property type="entry name" value="Dynein_C"/>
    <property type="match status" value="1"/>
</dbReference>
<dbReference type="Gene3D" id="1.20.1270.280">
    <property type="match status" value="1"/>
</dbReference>
<dbReference type="GO" id="GO:0045505">
    <property type="term" value="F:dynein intermediate chain binding"/>
    <property type="evidence" value="ECO:0007669"/>
    <property type="project" value="InterPro"/>
</dbReference>
<dbReference type="InterPro" id="IPR041658">
    <property type="entry name" value="AAA_lid_11"/>
</dbReference>
<dbReference type="InterPro" id="IPR043160">
    <property type="entry name" value="Dynein_C_barrel"/>
</dbReference>
<feature type="domain" description="Dynein heavy chain AAA lid" evidence="1">
    <location>
        <begin position="3"/>
        <end position="95"/>
    </location>
</feature>
<proteinExistence type="predicted"/>
<name>A0A7S2S8R3_9STRA</name>